<feature type="domain" description="BMP and activin membrane-bound inhibitor N-terminal" evidence="3">
    <location>
        <begin position="180"/>
        <end position="227"/>
    </location>
</feature>
<dbReference type="Proteomes" id="UP000283509">
    <property type="component" value="Unassembled WGS sequence"/>
</dbReference>
<keyword evidence="2" id="KW-1133">Transmembrane helix</keyword>
<feature type="transmembrane region" description="Helical" evidence="2">
    <location>
        <begin position="328"/>
        <end position="352"/>
    </location>
</feature>
<dbReference type="OrthoDB" id="5914644at2759"/>
<feature type="region of interest" description="Disordered" evidence="1">
    <location>
        <begin position="263"/>
        <end position="284"/>
    </location>
</feature>
<evidence type="ECO:0000256" key="1">
    <source>
        <dbReference type="SAM" id="MobiDB-lite"/>
    </source>
</evidence>
<evidence type="ECO:0000313" key="6">
    <source>
        <dbReference type="Proteomes" id="UP000283509"/>
    </source>
</evidence>
<dbReference type="AlphaFoldDB" id="A0A3R7QFG5"/>
<feature type="domain" description="BMP and activin membrane-bound inhibitor C-terminal" evidence="4">
    <location>
        <begin position="327"/>
        <end position="365"/>
    </location>
</feature>
<feature type="compositionally biased region" description="Low complexity" evidence="1">
    <location>
        <begin position="266"/>
        <end position="280"/>
    </location>
</feature>
<name>A0A3R7QFG5_PENVA</name>
<keyword evidence="2" id="KW-0472">Membrane</keyword>
<evidence type="ECO:0000259" key="3">
    <source>
        <dbReference type="Pfam" id="PF06211"/>
    </source>
</evidence>
<reference evidence="5 6" key="2">
    <citation type="submission" date="2019-01" db="EMBL/GenBank/DDBJ databases">
        <title>The decoding of complex shrimp genome reveals the adaptation for benthos swimmer, frequently molting mechanism and breeding impact on genome.</title>
        <authorList>
            <person name="Sun Y."/>
            <person name="Gao Y."/>
            <person name="Yu Y."/>
        </authorList>
    </citation>
    <scope>NUCLEOTIDE SEQUENCE [LARGE SCALE GENOMIC DNA]</scope>
    <source>
        <tissue evidence="5">Muscle</tissue>
    </source>
</reference>
<dbReference type="EMBL" id="QCYY01003037">
    <property type="protein sequence ID" value="ROT65791.1"/>
    <property type="molecule type" value="Genomic_DNA"/>
</dbReference>
<sequence length="470" mass="50689">MHIAGASTAIERQVCHVEAGTAQQYDGAALVRLLTQLFSPFLSPLSTLSSLLPCSSSLLSLLPYPSFLPSPYPSLPSSPIPSLLPCSPPFSLLLPYPFSPPCSPSLSLSPTLSILPSLLHLPLPLSLPSSLLPYPSSLPTSCILSPLIPLPFPLLSPLYLSPPLPLPFPLLSPHPPQAAVSSRGEVRCHCNLPRCVTVGYMCKSSLGACFTRPTPMPTPAPATRRLYQRRTPTHGYRHAECATKAGVSNKSIILRSQKTSAKMVETTSNSASRPTPSASPTLPPADPNLTCCSQDMCNYRDLDVFIRVDKANTQKDYSRGESEMLETVWFRAATIAVPIAGGFILIVLVFLASRMLAKENKRQRMAQVINERYLKAPLYPGGCAAEPLPPPQHSLYYHPPLLKNISLGHVNLRASYEDKPPSYRSPGMHVCSLEEIRPLNGVMGMPDGGGGGLQGGVHWDQRGAESPLPS</sequence>
<dbReference type="Pfam" id="PF06211">
    <property type="entry name" value="BAMBI"/>
    <property type="match status" value="1"/>
</dbReference>
<keyword evidence="6" id="KW-1185">Reference proteome</keyword>
<proteinExistence type="predicted"/>
<evidence type="ECO:0000313" key="5">
    <source>
        <dbReference type="EMBL" id="ROT65791.1"/>
    </source>
</evidence>
<keyword evidence="2" id="KW-0812">Transmembrane</keyword>
<evidence type="ECO:0000256" key="2">
    <source>
        <dbReference type="SAM" id="Phobius"/>
    </source>
</evidence>
<dbReference type="STRING" id="6689.A0A3R7QFG5"/>
<dbReference type="InterPro" id="IPR045806">
    <property type="entry name" value="BAMBI_C"/>
</dbReference>
<feature type="region of interest" description="Disordered" evidence="1">
    <location>
        <begin position="450"/>
        <end position="470"/>
    </location>
</feature>
<comment type="caution">
    <text evidence="5">The sequence shown here is derived from an EMBL/GenBank/DDBJ whole genome shotgun (WGS) entry which is preliminary data.</text>
</comment>
<gene>
    <name evidence="5" type="ORF">C7M84_016239</name>
</gene>
<dbReference type="SMR" id="A0A3R7QFG5"/>
<dbReference type="Pfam" id="PF19337">
    <property type="entry name" value="BAMBI_C"/>
    <property type="match status" value="1"/>
</dbReference>
<reference evidence="5 6" key="1">
    <citation type="submission" date="2018-04" db="EMBL/GenBank/DDBJ databases">
        <authorList>
            <person name="Zhang X."/>
            <person name="Yuan J."/>
            <person name="Li F."/>
            <person name="Xiang J."/>
        </authorList>
    </citation>
    <scope>NUCLEOTIDE SEQUENCE [LARGE SCALE GENOMIC DNA]</scope>
    <source>
        <tissue evidence="5">Muscle</tissue>
    </source>
</reference>
<accession>A0A3R7QFG5</accession>
<evidence type="ECO:0000259" key="4">
    <source>
        <dbReference type="Pfam" id="PF19337"/>
    </source>
</evidence>
<protein>
    <submittedName>
        <fullName evidence="5">Putative BMP and activin membrane-bound inhibitor-like</fullName>
    </submittedName>
</protein>
<dbReference type="InterPro" id="IPR045807">
    <property type="entry name" value="BAMBI_N"/>
</dbReference>
<organism evidence="5 6">
    <name type="scientific">Penaeus vannamei</name>
    <name type="common">Whiteleg shrimp</name>
    <name type="synonym">Litopenaeus vannamei</name>
    <dbReference type="NCBI Taxonomy" id="6689"/>
    <lineage>
        <taxon>Eukaryota</taxon>
        <taxon>Metazoa</taxon>
        <taxon>Ecdysozoa</taxon>
        <taxon>Arthropoda</taxon>
        <taxon>Crustacea</taxon>
        <taxon>Multicrustacea</taxon>
        <taxon>Malacostraca</taxon>
        <taxon>Eumalacostraca</taxon>
        <taxon>Eucarida</taxon>
        <taxon>Decapoda</taxon>
        <taxon>Dendrobranchiata</taxon>
        <taxon>Penaeoidea</taxon>
        <taxon>Penaeidae</taxon>
        <taxon>Penaeus</taxon>
    </lineage>
</organism>